<accession>A0A6J5NST1</accession>
<dbReference type="EMBL" id="LR796697">
    <property type="protein sequence ID" value="CAB4160165.1"/>
    <property type="molecule type" value="Genomic_DNA"/>
</dbReference>
<name>A0A6J5NST1_9CAUD</name>
<reference evidence="1" key="1">
    <citation type="submission" date="2020-04" db="EMBL/GenBank/DDBJ databases">
        <authorList>
            <person name="Chiriac C."/>
            <person name="Salcher M."/>
            <person name="Ghai R."/>
            <person name="Kavagutti S V."/>
        </authorList>
    </citation>
    <scope>NUCLEOTIDE SEQUENCE</scope>
</reference>
<gene>
    <name evidence="1" type="ORF">UFOVP723_87</name>
</gene>
<sequence length="72" mass="8273">MKKLLLILPVLAACKASKPGCDSYGILNRADTVYLEQIHEHFETDSSYKCVYFPEETFIITYHDTSTQVRTK</sequence>
<evidence type="ECO:0000313" key="1">
    <source>
        <dbReference type="EMBL" id="CAB4160165.1"/>
    </source>
</evidence>
<proteinExistence type="predicted"/>
<protein>
    <submittedName>
        <fullName evidence="1">Uncharacterized protein</fullName>
    </submittedName>
</protein>
<organism evidence="1">
    <name type="scientific">uncultured Caudovirales phage</name>
    <dbReference type="NCBI Taxonomy" id="2100421"/>
    <lineage>
        <taxon>Viruses</taxon>
        <taxon>Duplodnaviria</taxon>
        <taxon>Heunggongvirae</taxon>
        <taxon>Uroviricota</taxon>
        <taxon>Caudoviricetes</taxon>
        <taxon>Peduoviridae</taxon>
        <taxon>Maltschvirus</taxon>
        <taxon>Maltschvirus maltsch</taxon>
    </lineage>
</organism>